<dbReference type="KEGG" id="cmo:103487439"/>
<evidence type="ECO:0000256" key="5">
    <source>
        <dbReference type="ARBA" id="ARBA00022989"/>
    </source>
</evidence>
<dbReference type="Pfam" id="PF01733">
    <property type="entry name" value="Nucleoside_tran"/>
    <property type="match status" value="2"/>
</dbReference>
<dbReference type="SUPFAM" id="SSF103473">
    <property type="entry name" value="MFS general substrate transporter"/>
    <property type="match status" value="1"/>
</dbReference>
<proteinExistence type="inferred from homology"/>
<feature type="transmembrane region" description="Helical" evidence="7">
    <location>
        <begin position="359"/>
        <end position="380"/>
    </location>
</feature>
<evidence type="ECO:0000313" key="9">
    <source>
        <dbReference type="RefSeq" id="XP_008443982.1"/>
    </source>
</evidence>
<organism evidence="8 9">
    <name type="scientific">Cucumis melo</name>
    <name type="common">Muskmelon</name>
    <dbReference type="NCBI Taxonomy" id="3656"/>
    <lineage>
        <taxon>Eukaryota</taxon>
        <taxon>Viridiplantae</taxon>
        <taxon>Streptophyta</taxon>
        <taxon>Embryophyta</taxon>
        <taxon>Tracheophyta</taxon>
        <taxon>Spermatophyta</taxon>
        <taxon>Magnoliopsida</taxon>
        <taxon>eudicotyledons</taxon>
        <taxon>Gunneridae</taxon>
        <taxon>Pentapetalae</taxon>
        <taxon>rosids</taxon>
        <taxon>fabids</taxon>
        <taxon>Cucurbitales</taxon>
        <taxon>Cucurbitaceae</taxon>
        <taxon>Benincaseae</taxon>
        <taxon>Cucumis</taxon>
    </lineage>
</organism>
<dbReference type="InterPro" id="IPR036259">
    <property type="entry name" value="MFS_trans_sf"/>
</dbReference>
<dbReference type="InterPro" id="IPR002259">
    <property type="entry name" value="Eqnu_transpt"/>
</dbReference>
<gene>
    <name evidence="9" type="primary">LOC103487439</name>
</gene>
<feature type="transmembrane region" description="Helical" evidence="7">
    <location>
        <begin position="111"/>
        <end position="130"/>
    </location>
</feature>
<comment type="subcellular location">
    <subcellularLocation>
        <location evidence="1">Membrane</location>
        <topology evidence="1">Multi-pass membrane protein</topology>
    </subcellularLocation>
</comment>
<dbReference type="FunCoup" id="A0A1S3BA27">
    <property type="interactions" value="415"/>
</dbReference>
<accession>A0A1S3BA27</accession>
<reference evidence="8" key="1">
    <citation type="submission" date="2025-05" db="UniProtKB">
        <authorList>
            <consortium name="RefSeq"/>
        </authorList>
    </citation>
    <scope>NUCLEOTIDE SEQUENCE [LARGE SCALE GENOMIC DNA]</scope>
</reference>
<feature type="transmembrane region" description="Helical" evidence="7">
    <location>
        <begin position="37"/>
        <end position="57"/>
    </location>
</feature>
<feature type="transmembrane region" description="Helical" evidence="7">
    <location>
        <begin position="212"/>
        <end position="234"/>
    </location>
</feature>
<dbReference type="InParanoid" id="A0A1S3BA27"/>
<protein>
    <submittedName>
        <fullName evidence="9">Equilibrative nucleotide transporter 8</fullName>
    </submittedName>
</protein>
<dbReference type="GO" id="GO:0005337">
    <property type="term" value="F:nucleoside transmembrane transporter activity"/>
    <property type="evidence" value="ECO:0007669"/>
    <property type="project" value="InterPro"/>
</dbReference>
<feature type="transmembrane region" description="Helical" evidence="7">
    <location>
        <begin position="178"/>
        <end position="197"/>
    </location>
</feature>
<dbReference type="PANTHER" id="PTHR10332:SF77">
    <property type="entry name" value="EQUILIBRATIVE NUCLEOTIDE TRANSPORTER 8"/>
    <property type="match status" value="1"/>
</dbReference>
<dbReference type="OrthoDB" id="1856718at2759"/>
<comment type="similarity">
    <text evidence="2">Belongs to the SLC29A/ENT transporter (TC 2.A.57) family.</text>
</comment>
<dbReference type="GeneID" id="103487439"/>
<dbReference type="PIRSF" id="PIRSF016379">
    <property type="entry name" value="ENT"/>
    <property type="match status" value="1"/>
</dbReference>
<feature type="transmembrane region" description="Helical" evidence="7">
    <location>
        <begin position="77"/>
        <end position="99"/>
    </location>
</feature>
<dbReference type="AlphaFoldDB" id="A0A1S3BA27"/>
<keyword evidence="6 7" id="KW-0472">Membrane</keyword>
<evidence type="ECO:0000256" key="2">
    <source>
        <dbReference type="ARBA" id="ARBA00007965"/>
    </source>
</evidence>
<sequence length="417" mass="46600">MHKFPNNSTKPEEERLNMKMEGEKAIMRDQQEPRDTFRIAYFIHFLLGVGNLLPWNASITAVDYFGYLYPTKHVEKVFSVAYMTSSVLLLVLMIAWDGWSKKTSFRFRMNMGFSLFILSILVSPIMDWASSMTGSNWRPNEAYSVIVASIVACGLADGLVAGSLIGSAGRLPKQFMQAVFAGTASSGVLVSILRIITKASLSQSPKGLQKSAHLYFIVGASILFCCIVSCNLLCKLPVMQHYYRDLLDEPPCSKSKFWTVVAKIRWPAFGIFITYVVTLSIFPGFIAEDLESNLLQDWYPILLITIYNIADLVGKSLTAIYILKNIKKATWFCISRLLFYPLFMACIHGPRWLRTELPVIVLTFLLGLSNGYLTSVIMISTPKLLPASEAELSAIVMVVFLGIGLVGGSVLGWFWIL</sequence>
<dbReference type="PANTHER" id="PTHR10332">
    <property type="entry name" value="EQUILIBRATIVE NUCLEOSIDE TRANSPORTER"/>
    <property type="match status" value="1"/>
</dbReference>
<feature type="transmembrane region" description="Helical" evidence="7">
    <location>
        <begin position="392"/>
        <end position="416"/>
    </location>
</feature>
<dbReference type="SMR" id="A0A1S3BA27"/>
<reference evidence="9" key="2">
    <citation type="submission" date="2025-08" db="UniProtKB">
        <authorList>
            <consortium name="RefSeq"/>
        </authorList>
    </citation>
    <scope>IDENTIFICATION</scope>
    <source>
        <tissue evidence="9">Stem</tissue>
    </source>
</reference>
<dbReference type="eggNOG" id="KOG1479">
    <property type="taxonomic scope" value="Eukaryota"/>
</dbReference>
<evidence type="ECO:0000313" key="8">
    <source>
        <dbReference type="Proteomes" id="UP001652600"/>
    </source>
</evidence>
<dbReference type="GO" id="GO:0005886">
    <property type="term" value="C:plasma membrane"/>
    <property type="evidence" value="ECO:0007669"/>
    <property type="project" value="TreeGrafter"/>
</dbReference>
<evidence type="ECO:0000256" key="7">
    <source>
        <dbReference type="SAM" id="Phobius"/>
    </source>
</evidence>
<evidence type="ECO:0000256" key="3">
    <source>
        <dbReference type="ARBA" id="ARBA00022448"/>
    </source>
</evidence>
<feature type="transmembrane region" description="Helical" evidence="7">
    <location>
        <begin position="264"/>
        <end position="286"/>
    </location>
</feature>
<feature type="transmembrane region" description="Helical" evidence="7">
    <location>
        <begin position="142"/>
        <end position="166"/>
    </location>
</feature>
<evidence type="ECO:0000256" key="4">
    <source>
        <dbReference type="ARBA" id="ARBA00022692"/>
    </source>
</evidence>
<dbReference type="RefSeq" id="XP_008443982.1">
    <property type="nucleotide sequence ID" value="XM_008445760.3"/>
</dbReference>
<keyword evidence="4 7" id="KW-0812">Transmembrane</keyword>
<evidence type="ECO:0000256" key="1">
    <source>
        <dbReference type="ARBA" id="ARBA00004141"/>
    </source>
</evidence>
<keyword evidence="5 7" id="KW-1133">Transmembrane helix</keyword>
<keyword evidence="3" id="KW-0813">Transport</keyword>
<dbReference type="Proteomes" id="UP001652600">
    <property type="component" value="Chromosome 2"/>
</dbReference>
<feature type="transmembrane region" description="Helical" evidence="7">
    <location>
        <begin position="298"/>
        <end position="323"/>
    </location>
</feature>
<name>A0A1S3BA27_CUCME</name>
<keyword evidence="8" id="KW-1185">Reference proteome</keyword>
<evidence type="ECO:0000256" key="6">
    <source>
        <dbReference type="ARBA" id="ARBA00023136"/>
    </source>
</evidence>